<dbReference type="KEGG" id="sns:VC03_02380"/>
<evidence type="ECO:0008006" key="3">
    <source>
        <dbReference type="Google" id="ProtNLM"/>
    </source>
</evidence>
<dbReference type="Gene3D" id="3.40.50.1000">
    <property type="entry name" value="HAD superfamily/HAD-like"/>
    <property type="match status" value="1"/>
</dbReference>
<dbReference type="InterPro" id="IPR036412">
    <property type="entry name" value="HAD-like_sf"/>
</dbReference>
<dbReference type="EMBL" id="CP011280">
    <property type="protein sequence ID" value="AKC95395.1"/>
    <property type="molecule type" value="Genomic_DNA"/>
</dbReference>
<keyword evidence="2" id="KW-1185">Reference proteome</keyword>
<gene>
    <name evidence="1" type="ORF">VC03_02380</name>
</gene>
<dbReference type="Pfam" id="PF12710">
    <property type="entry name" value="HAD"/>
    <property type="match status" value="1"/>
</dbReference>
<dbReference type="PATRIC" id="fig|1069640.6.peg.456"/>
<sequence>MKKAIIYDFDKTIYSKETSMAFMFFFLKRHRYLIPKFILNLTIILFNIKDLKKVKNIFFSIFKGMDIENDINLFWENEIKNIYPYFFEEIKENRKDADLLILISASPDFLLEPIYKKLGFDILISTKYSNFTLIGKNCKKDEKLKRLNELGSFDVLCFYSDSLSDLPLFNIAKKKISINKGNKVLGLPKKNGWLDRWI</sequence>
<dbReference type="Gene3D" id="1.20.1440.100">
    <property type="entry name" value="SG protein - dephosphorylation function"/>
    <property type="match status" value="1"/>
</dbReference>
<organism evidence="1 2">
    <name type="scientific">Sneathia vaginalis</name>
    <dbReference type="NCBI Taxonomy" id="187101"/>
    <lineage>
        <taxon>Bacteria</taxon>
        <taxon>Fusobacteriati</taxon>
        <taxon>Fusobacteriota</taxon>
        <taxon>Fusobacteriia</taxon>
        <taxon>Fusobacteriales</taxon>
        <taxon>Leptotrichiaceae</taxon>
        <taxon>Sneathia</taxon>
    </lineage>
</organism>
<dbReference type="RefSeq" id="WP_046328501.1">
    <property type="nucleotide sequence ID" value="NZ_CAUPIC010000004.1"/>
</dbReference>
<protein>
    <recommendedName>
        <fullName evidence="3">HAD-IB family hydrolase</fullName>
    </recommendedName>
</protein>
<dbReference type="OrthoDB" id="9794212at2"/>
<dbReference type="SUPFAM" id="SSF56784">
    <property type="entry name" value="HAD-like"/>
    <property type="match status" value="1"/>
</dbReference>
<dbReference type="HOGENOM" id="CLU_052657_3_0_0"/>
<name>A0A0E3ZA43_9FUSO</name>
<dbReference type="NCBIfam" id="TIGR01488">
    <property type="entry name" value="HAD-SF-IB"/>
    <property type="match status" value="1"/>
</dbReference>
<accession>A0A0E3ZA43</accession>
<reference evidence="1 2" key="1">
    <citation type="journal article" date="2012" name="BMC Genomics">
        <title>Genomic sequence analysis and characterization of Sneathia amnii sp. nov.</title>
        <authorList>
            <consortium name="Vaginal Microbiome Consortium (additional members)"/>
            <person name="Harwich M.D.Jr."/>
            <person name="Serrano M.G."/>
            <person name="Fettweis J.M."/>
            <person name="Alves J.M."/>
            <person name="Reimers M.A."/>
            <person name="Buck G.A."/>
            <person name="Jefferson K.K."/>
        </authorList>
    </citation>
    <scope>NUCLEOTIDE SEQUENCE [LARGE SCALE GENOMIC DNA]</scope>
    <source>
        <strain evidence="1 2">SN35</strain>
    </source>
</reference>
<proteinExistence type="predicted"/>
<dbReference type="STRING" id="187101.VC03_02380"/>
<evidence type="ECO:0000313" key="1">
    <source>
        <dbReference type="EMBL" id="AKC95395.1"/>
    </source>
</evidence>
<evidence type="ECO:0000313" key="2">
    <source>
        <dbReference type="Proteomes" id="UP000033103"/>
    </source>
</evidence>
<dbReference type="InterPro" id="IPR023214">
    <property type="entry name" value="HAD_sf"/>
</dbReference>
<dbReference type="Proteomes" id="UP000033103">
    <property type="component" value="Chromosome"/>
</dbReference>
<dbReference type="AlphaFoldDB" id="A0A0E3ZA43"/>